<dbReference type="SUPFAM" id="SSF48264">
    <property type="entry name" value="Cytochrome P450"/>
    <property type="match status" value="1"/>
</dbReference>
<dbReference type="PANTHER" id="PTHR47956:SF107">
    <property type="entry name" value="CYTOCHROME P450 71B13-RELATED"/>
    <property type="match status" value="1"/>
</dbReference>
<dbReference type="GO" id="GO:0005506">
    <property type="term" value="F:iron ion binding"/>
    <property type="evidence" value="ECO:0007669"/>
    <property type="project" value="InterPro"/>
</dbReference>
<keyword evidence="5" id="KW-0560">Oxidoreductase</keyword>
<evidence type="ECO:0000256" key="4">
    <source>
        <dbReference type="ARBA" id="ARBA00022989"/>
    </source>
</evidence>
<dbReference type="InterPro" id="IPR036396">
    <property type="entry name" value="Cyt_P450_sf"/>
</dbReference>
<evidence type="ECO:0000313" key="8">
    <source>
        <dbReference type="Proteomes" id="UP000467840"/>
    </source>
</evidence>
<evidence type="ECO:0008006" key="9">
    <source>
        <dbReference type="Google" id="ProtNLM"/>
    </source>
</evidence>
<keyword evidence="8" id="KW-1185">Reference proteome</keyword>
<evidence type="ECO:0000256" key="5">
    <source>
        <dbReference type="ARBA" id="ARBA00023002"/>
    </source>
</evidence>
<dbReference type="InterPro" id="IPR050193">
    <property type="entry name" value="Cytochrome_P450_71"/>
</dbReference>
<keyword evidence="3" id="KW-0812">Transmembrane</keyword>
<dbReference type="GO" id="GO:0004497">
    <property type="term" value="F:monooxygenase activity"/>
    <property type="evidence" value="ECO:0007669"/>
    <property type="project" value="InterPro"/>
</dbReference>
<evidence type="ECO:0000313" key="7">
    <source>
        <dbReference type="EMBL" id="KAF2310226.1"/>
    </source>
</evidence>
<evidence type="ECO:0000256" key="6">
    <source>
        <dbReference type="ARBA" id="ARBA00023136"/>
    </source>
</evidence>
<evidence type="ECO:0000256" key="2">
    <source>
        <dbReference type="ARBA" id="ARBA00010617"/>
    </source>
</evidence>
<dbReference type="EMBL" id="JAAGAX010000006">
    <property type="protein sequence ID" value="KAF2310226.1"/>
    <property type="molecule type" value="Genomic_DNA"/>
</dbReference>
<proteinExistence type="inferred from homology"/>
<name>A0A6A6MDC9_HEVBR</name>
<dbReference type="Gene3D" id="1.10.630.10">
    <property type="entry name" value="Cytochrome P450"/>
    <property type="match status" value="1"/>
</dbReference>
<dbReference type="Pfam" id="PF00067">
    <property type="entry name" value="p450"/>
    <property type="match status" value="1"/>
</dbReference>
<dbReference type="GO" id="GO:0016020">
    <property type="term" value="C:membrane"/>
    <property type="evidence" value="ECO:0007669"/>
    <property type="project" value="UniProtKB-SubCell"/>
</dbReference>
<evidence type="ECO:0000256" key="3">
    <source>
        <dbReference type="ARBA" id="ARBA00022692"/>
    </source>
</evidence>
<comment type="subcellular location">
    <subcellularLocation>
        <location evidence="1">Membrane</location>
        <topology evidence="1">Single-pass membrane protein</topology>
    </subcellularLocation>
</comment>
<organism evidence="7 8">
    <name type="scientific">Hevea brasiliensis</name>
    <name type="common">Para rubber tree</name>
    <name type="synonym">Siphonia brasiliensis</name>
    <dbReference type="NCBI Taxonomy" id="3981"/>
    <lineage>
        <taxon>Eukaryota</taxon>
        <taxon>Viridiplantae</taxon>
        <taxon>Streptophyta</taxon>
        <taxon>Embryophyta</taxon>
        <taxon>Tracheophyta</taxon>
        <taxon>Spermatophyta</taxon>
        <taxon>Magnoliopsida</taxon>
        <taxon>eudicotyledons</taxon>
        <taxon>Gunneridae</taxon>
        <taxon>Pentapetalae</taxon>
        <taxon>rosids</taxon>
        <taxon>fabids</taxon>
        <taxon>Malpighiales</taxon>
        <taxon>Euphorbiaceae</taxon>
        <taxon>Crotonoideae</taxon>
        <taxon>Micrandreae</taxon>
        <taxon>Hevea</taxon>
    </lineage>
</organism>
<comment type="caution">
    <text evidence="7">The sequence shown here is derived from an EMBL/GenBank/DDBJ whole genome shotgun (WGS) entry which is preliminary data.</text>
</comment>
<dbReference type="GO" id="GO:0020037">
    <property type="term" value="F:heme binding"/>
    <property type="evidence" value="ECO:0007669"/>
    <property type="project" value="InterPro"/>
</dbReference>
<evidence type="ECO:0000256" key="1">
    <source>
        <dbReference type="ARBA" id="ARBA00004167"/>
    </source>
</evidence>
<dbReference type="InterPro" id="IPR001128">
    <property type="entry name" value="Cyt_P450"/>
</dbReference>
<reference evidence="7 8" key="1">
    <citation type="journal article" date="2020" name="Mol. Plant">
        <title>The Chromosome-Based Rubber Tree Genome Provides New Insights into Spurge Genome Evolution and Rubber Biosynthesis.</title>
        <authorList>
            <person name="Liu J."/>
            <person name="Shi C."/>
            <person name="Shi C.C."/>
            <person name="Li W."/>
            <person name="Zhang Q.J."/>
            <person name="Zhang Y."/>
            <person name="Li K."/>
            <person name="Lu H.F."/>
            <person name="Shi C."/>
            <person name="Zhu S.T."/>
            <person name="Xiao Z.Y."/>
            <person name="Nan H."/>
            <person name="Yue Y."/>
            <person name="Zhu X.G."/>
            <person name="Wu Y."/>
            <person name="Hong X.N."/>
            <person name="Fan G.Y."/>
            <person name="Tong Y."/>
            <person name="Zhang D."/>
            <person name="Mao C.L."/>
            <person name="Liu Y.L."/>
            <person name="Hao S.J."/>
            <person name="Liu W.Q."/>
            <person name="Lv M.Q."/>
            <person name="Zhang H.B."/>
            <person name="Liu Y."/>
            <person name="Hu-Tang G.R."/>
            <person name="Wang J.P."/>
            <person name="Wang J.H."/>
            <person name="Sun Y.H."/>
            <person name="Ni S.B."/>
            <person name="Chen W.B."/>
            <person name="Zhang X.C."/>
            <person name="Jiao Y.N."/>
            <person name="Eichler E.E."/>
            <person name="Li G.H."/>
            <person name="Liu X."/>
            <person name="Gao L.Z."/>
        </authorList>
    </citation>
    <scope>NUCLEOTIDE SEQUENCE [LARGE SCALE GENOMIC DNA]</scope>
    <source>
        <strain evidence="8">cv. GT1</strain>
        <tissue evidence="7">Leaf</tissue>
    </source>
</reference>
<keyword evidence="6" id="KW-0472">Membrane</keyword>
<comment type="similarity">
    <text evidence="2">Belongs to the cytochrome P450 family.</text>
</comment>
<dbReference type="PANTHER" id="PTHR47956">
    <property type="entry name" value="CYTOCHROME P450 71B11-RELATED"/>
    <property type="match status" value="1"/>
</dbReference>
<protein>
    <recommendedName>
        <fullName evidence="9">Cytochrome P450</fullName>
    </recommendedName>
</protein>
<dbReference type="AlphaFoldDB" id="A0A6A6MDC9"/>
<keyword evidence="4" id="KW-1133">Transmembrane helix</keyword>
<accession>A0A6A6MDC9</accession>
<dbReference type="Proteomes" id="UP000467840">
    <property type="component" value="Chromosome 14"/>
</dbReference>
<gene>
    <name evidence="7" type="ORF">GH714_007293</name>
</gene>
<dbReference type="GO" id="GO:0016705">
    <property type="term" value="F:oxidoreductase activity, acting on paired donors, with incorporation or reduction of molecular oxygen"/>
    <property type="evidence" value="ECO:0007669"/>
    <property type="project" value="InterPro"/>
</dbReference>
<sequence length="130" mass="14314">MWAIGGGENIWTEADKFYAQKDFLIVQLITSPSCGLTTFGAGKGICPGVTLGLTRLKLFLATCYITLTEQKPEDIDMTEPFGGVNKRKTDLNLIPIPFTPLQTMGSSHKEVMLIITEWCAKKHGKYGSID</sequence>